<name>A0A7I4YV28_HAECO</name>
<protein>
    <submittedName>
        <fullName evidence="3">Reverse transcriptase domain-containing protein</fullName>
    </submittedName>
</protein>
<dbReference type="PANTHER" id="PTHR47027">
    <property type="entry name" value="REVERSE TRANSCRIPTASE DOMAIN-CONTAINING PROTEIN"/>
    <property type="match status" value="1"/>
</dbReference>
<proteinExistence type="predicted"/>
<evidence type="ECO:0000313" key="3">
    <source>
        <dbReference type="WBParaSite" id="HCON_00137420-00001"/>
    </source>
</evidence>
<accession>A0A7I4YV28</accession>
<dbReference type="OrthoDB" id="410104at2759"/>
<dbReference type="Proteomes" id="UP000025227">
    <property type="component" value="Unplaced"/>
</dbReference>
<dbReference type="PANTHER" id="PTHR47027:SF20">
    <property type="entry name" value="REVERSE TRANSCRIPTASE-LIKE PROTEIN WITH RNA-DIRECTED DNA POLYMERASE DOMAIN"/>
    <property type="match status" value="1"/>
</dbReference>
<dbReference type="InterPro" id="IPR000477">
    <property type="entry name" value="RT_dom"/>
</dbReference>
<keyword evidence="2" id="KW-1185">Reference proteome</keyword>
<evidence type="ECO:0000313" key="2">
    <source>
        <dbReference type="Proteomes" id="UP000025227"/>
    </source>
</evidence>
<organism evidence="2 3">
    <name type="scientific">Haemonchus contortus</name>
    <name type="common">Barber pole worm</name>
    <dbReference type="NCBI Taxonomy" id="6289"/>
    <lineage>
        <taxon>Eukaryota</taxon>
        <taxon>Metazoa</taxon>
        <taxon>Ecdysozoa</taxon>
        <taxon>Nematoda</taxon>
        <taxon>Chromadorea</taxon>
        <taxon>Rhabditida</taxon>
        <taxon>Rhabditina</taxon>
        <taxon>Rhabditomorpha</taxon>
        <taxon>Strongyloidea</taxon>
        <taxon>Trichostrongylidae</taxon>
        <taxon>Haemonchus</taxon>
    </lineage>
</organism>
<evidence type="ECO:0000259" key="1">
    <source>
        <dbReference type="PROSITE" id="PS50878"/>
    </source>
</evidence>
<feature type="domain" description="Reverse transcriptase" evidence="1">
    <location>
        <begin position="1"/>
        <end position="151"/>
    </location>
</feature>
<sequence length="203" mass="23723">MCNQGVPTQHIRMLHELHDDFTTSISPSYKEVIINVKRGVRQGDSISPEFFRAALENIMHHLEWENQDVKVDDRAQHHLRFADDIVLITPNIEQAKRMLAEFDCLWKDRLDTELNEDDVHEERTGREVDIMNDLALELCRRKRAEWRAFKNIEGVVEEKKNIRLRVHLFDTAVLPALTYTSGLGLYESRMSMLSALLNVLWKG</sequence>
<dbReference type="PROSITE" id="PS50878">
    <property type="entry name" value="RT_POL"/>
    <property type="match status" value="1"/>
</dbReference>
<dbReference type="Pfam" id="PF00078">
    <property type="entry name" value="RVT_1"/>
    <property type="match status" value="1"/>
</dbReference>
<dbReference type="WBParaSite" id="HCON_00137420-00001">
    <property type="protein sequence ID" value="HCON_00137420-00001"/>
    <property type="gene ID" value="HCON_00137420"/>
</dbReference>
<dbReference type="AlphaFoldDB" id="A0A7I4YV28"/>
<reference evidence="3" key="1">
    <citation type="submission" date="2020-12" db="UniProtKB">
        <authorList>
            <consortium name="WormBaseParasite"/>
        </authorList>
    </citation>
    <scope>IDENTIFICATION</scope>
    <source>
        <strain evidence="3">MHco3</strain>
    </source>
</reference>